<proteinExistence type="predicted"/>
<dbReference type="KEGG" id="asip:AQUSIP_01550"/>
<sequence length="619" mass="70349">MNSREVDGSPAEKRTGSSYAASLQALWYPAATSTGISLEEVGSSRRPEAPISAREISEALDDARKSTARVYNITHLPRSNMNVCVLGCQGSTGEDPKKVAAKINEFAKSHPELKPDLIILLGDNFYPDGVFNPVDPRFESQFHGIYGNPELTEICSVPCVVVLGNHDGGRDTETQLKSWVPGHNYLLGTNPHSNDEAELQQVAHSMLRHPSDPLREEKKSRLFQQDVIDYRHLPKHLMPHFYHSWVFNKFQVFALNSNTYAKDFLELMRLFAFDKEIDPSTNQAAWLEQAYAQAATNKRATLFTMHHPLFSVGKRVYSSGWDAKHYLNPGEITLLNRILQIPPRSSDFKERLKQAFLEPLDLKNLDTNANYNAMLAKIIYDFQGLQPSMISTAHDHSIYVYNNAADETSGPKVCQIVAGGGGSNELQHRLYFGKQKNLGCFMREHGFAILSCDTTKPELFNINVVTTRGYHLQFTSRDSKPVRMETKDERVAELRGIVLQACGNYVDFLHEKQTETDGGFFNKMPPLTSIYKMLNYNRTHTQHDVDCMHEMMNFFNQFTPSEYGDTIIFLHSLMENLQNKDSDHSLYLVINTKLQMRYGKSIDQLHEEVLRTALEAHHH</sequence>
<accession>A0A5E4PEU1</accession>
<feature type="domain" description="Calcineurin-like phosphoesterase" evidence="3">
    <location>
        <begin position="105"/>
        <end position="214"/>
    </location>
</feature>
<name>A0A5E4PEU1_9COXI</name>
<dbReference type="Proteomes" id="UP000324194">
    <property type="component" value="Chromosome 1"/>
</dbReference>
<evidence type="ECO:0000256" key="1">
    <source>
        <dbReference type="ARBA" id="ARBA00022729"/>
    </source>
</evidence>
<keyword evidence="5" id="KW-1185">Reference proteome</keyword>
<evidence type="ECO:0000313" key="4">
    <source>
        <dbReference type="EMBL" id="VVC74881.1"/>
    </source>
</evidence>
<reference evidence="4 5" key="1">
    <citation type="submission" date="2019-08" db="EMBL/GenBank/DDBJ databases">
        <authorList>
            <person name="Guy L."/>
        </authorList>
    </citation>
    <scope>NUCLEOTIDE SEQUENCE [LARGE SCALE GENOMIC DNA]</scope>
    <source>
        <strain evidence="4 5">SGT-108</strain>
    </source>
</reference>
<protein>
    <recommendedName>
        <fullName evidence="3">Calcineurin-like phosphoesterase domain-containing protein</fullName>
    </recommendedName>
</protein>
<dbReference type="GO" id="GO:0016787">
    <property type="term" value="F:hydrolase activity"/>
    <property type="evidence" value="ECO:0007669"/>
    <property type="project" value="UniProtKB-KW"/>
</dbReference>
<dbReference type="AlphaFoldDB" id="A0A5E4PEU1"/>
<dbReference type="PANTHER" id="PTHR10161">
    <property type="entry name" value="TARTRATE-RESISTANT ACID PHOSPHATASE TYPE 5"/>
    <property type="match status" value="1"/>
</dbReference>
<evidence type="ECO:0000313" key="5">
    <source>
        <dbReference type="Proteomes" id="UP000324194"/>
    </source>
</evidence>
<dbReference type="InterPro" id="IPR029052">
    <property type="entry name" value="Metallo-depent_PP-like"/>
</dbReference>
<keyword evidence="1" id="KW-0732">Signal</keyword>
<dbReference type="InterPro" id="IPR051558">
    <property type="entry name" value="Metallophosphoesterase_PAP"/>
</dbReference>
<organism evidence="4 5">
    <name type="scientific">Aquicella siphonis</name>
    <dbReference type="NCBI Taxonomy" id="254247"/>
    <lineage>
        <taxon>Bacteria</taxon>
        <taxon>Pseudomonadati</taxon>
        <taxon>Pseudomonadota</taxon>
        <taxon>Gammaproteobacteria</taxon>
        <taxon>Legionellales</taxon>
        <taxon>Coxiellaceae</taxon>
        <taxon>Aquicella</taxon>
    </lineage>
</organism>
<dbReference type="OrthoDB" id="9809781at2"/>
<gene>
    <name evidence="4" type="ORF">AQUSIP_01550</name>
</gene>
<dbReference type="Pfam" id="PF00149">
    <property type="entry name" value="Metallophos"/>
    <property type="match status" value="1"/>
</dbReference>
<keyword evidence="2" id="KW-0378">Hydrolase</keyword>
<dbReference type="SUPFAM" id="SSF56300">
    <property type="entry name" value="Metallo-dependent phosphatases"/>
    <property type="match status" value="1"/>
</dbReference>
<dbReference type="Gene3D" id="3.60.21.10">
    <property type="match status" value="1"/>
</dbReference>
<dbReference type="RefSeq" id="WP_148337686.1">
    <property type="nucleotide sequence ID" value="NZ_LR699119.1"/>
</dbReference>
<dbReference type="InterPro" id="IPR004843">
    <property type="entry name" value="Calcineurin-like_PHP"/>
</dbReference>
<dbReference type="PANTHER" id="PTHR10161:SF14">
    <property type="entry name" value="TARTRATE-RESISTANT ACID PHOSPHATASE TYPE 5"/>
    <property type="match status" value="1"/>
</dbReference>
<dbReference type="EMBL" id="LR699119">
    <property type="protein sequence ID" value="VVC74881.1"/>
    <property type="molecule type" value="Genomic_DNA"/>
</dbReference>
<evidence type="ECO:0000259" key="3">
    <source>
        <dbReference type="Pfam" id="PF00149"/>
    </source>
</evidence>
<evidence type="ECO:0000256" key="2">
    <source>
        <dbReference type="ARBA" id="ARBA00022801"/>
    </source>
</evidence>